<comment type="caution">
    <text evidence="2">The sequence shown here is derived from an EMBL/GenBank/DDBJ whole genome shotgun (WGS) entry which is preliminary data.</text>
</comment>
<proteinExistence type="predicted"/>
<evidence type="ECO:0000313" key="3">
    <source>
        <dbReference type="Proteomes" id="UP000754883"/>
    </source>
</evidence>
<organism evidence="2 3">
    <name type="scientific">Clonostachys byssicola</name>
    <dbReference type="NCBI Taxonomy" id="160290"/>
    <lineage>
        <taxon>Eukaryota</taxon>
        <taxon>Fungi</taxon>
        <taxon>Dikarya</taxon>
        <taxon>Ascomycota</taxon>
        <taxon>Pezizomycotina</taxon>
        <taxon>Sordariomycetes</taxon>
        <taxon>Hypocreomycetidae</taxon>
        <taxon>Hypocreales</taxon>
        <taxon>Bionectriaceae</taxon>
        <taxon>Clonostachys</taxon>
    </lineage>
</organism>
<sequence length="286" mass="31491">MQPAPGVSAPKPLFFMERLGRLVSLYRPPKIEKSSSSSTNKQPRLIIVASWTDARDVHIAKYIVKYQALYPRAQILLLKNTTAEIYRTSRIGPAMKAAIPVIRDVHPPGTLPSSPEVLIHLFSNGGSGSIANLYEQFAASAGPGEHFPRHAMILDSSPSVYSVGHAVTFVSLGMSPFQRIVATPFLYIWAIGWSVLVALGLVTTSGDWAKAHNNKPVETEAHRVYIYSGTDVLIDDKGVESHAADAEAKGFSVKLERFENSAHVAHARTDEHRYWEIVKKTWSGFS</sequence>
<keyword evidence="1" id="KW-0812">Transmembrane</keyword>
<name>A0A9N9Y152_9HYPO</name>
<dbReference type="Proteomes" id="UP000754883">
    <property type="component" value="Unassembled WGS sequence"/>
</dbReference>
<reference evidence="2" key="1">
    <citation type="submission" date="2021-10" db="EMBL/GenBank/DDBJ databases">
        <authorList>
            <person name="Piombo E."/>
        </authorList>
    </citation>
    <scope>NUCLEOTIDE SEQUENCE</scope>
</reference>
<gene>
    <name evidence="2" type="ORF">CBYS24578_00006544</name>
</gene>
<protein>
    <recommendedName>
        <fullName evidence="4">Transmembrane protein 53</fullName>
    </recommendedName>
</protein>
<feature type="transmembrane region" description="Helical" evidence="1">
    <location>
        <begin position="184"/>
        <end position="202"/>
    </location>
</feature>
<dbReference type="PANTHER" id="PTHR12265:SF40">
    <property type="entry name" value="DUF829-DOMAIN-CONTAINING PROTEIN"/>
    <property type="match status" value="1"/>
</dbReference>
<dbReference type="PANTHER" id="PTHR12265">
    <property type="entry name" value="TRANSMEMBRANE PROTEIN 53"/>
    <property type="match status" value="1"/>
</dbReference>
<evidence type="ECO:0008006" key="4">
    <source>
        <dbReference type="Google" id="ProtNLM"/>
    </source>
</evidence>
<dbReference type="InterPro" id="IPR008547">
    <property type="entry name" value="DUF829_TMEM53"/>
</dbReference>
<dbReference type="OrthoDB" id="77878at2759"/>
<keyword evidence="1" id="KW-0472">Membrane</keyword>
<evidence type="ECO:0000256" key="1">
    <source>
        <dbReference type="SAM" id="Phobius"/>
    </source>
</evidence>
<evidence type="ECO:0000313" key="2">
    <source>
        <dbReference type="EMBL" id="CAG9984849.1"/>
    </source>
</evidence>
<dbReference type="EMBL" id="CABFNO020001394">
    <property type="protein sequence ID" value="CAG9984849.1"/>
    <property type="molecule type" value="Genomic_DNA"/>
</dbReference>
<keyword evidence="3" id="KW-1185">Reference proteome</keyword>
<dbReference type="Pfam" id="PF05705">
    <property type="entry name" value="DUF829"/>
    <property type="match status" value="1"/>
</dbReference>
<dbReference type="AlphaFoldDB" id="A0A9N9Y152"/>
<accession>A0A9N9Y152</accession>
<keyword evidence="1" id="KW-1133">Transmembrane helix</keyword>